<evidence type="ECO:0000313" key="2">
    <source>
        <dbReference type="Proteomes" id="UP000244223"/>
    </source>
</evidence>
<dbReference type="Proteomes" id="UP000244223">
    <property type="component" value="Unassembled WGS sequence"/>
</dbReference>
<comment type="caution">
    <text evidence="1">The sequence shown here is derived from an EMBL/GenBank/DDBJ whole genome shotgun (WGS) entry which is preliminary data.</text>
</comment>
<proteinExistence type="predicted"/>
<evidence type="ECO:0000313" key="1">
    <source>
        <dbReference type="EMBL" id="PTQ90950.1"/>
    </source>
</evidence>
<dbReference type="AlphaFoldDB" id="A0A2T5J2W6"/>
<keyword evidence="2" id="KW-1185">Reference proteome</keyword>
<dbReference type="SUPFAM" id="SSF48371">
    <property type="entry name" value="ARM repeat"/>
    <property type="match status" value="1"/>
</dbReference>
<protein>
    <submittedName>
        <fullName evidence="1">3-methyladenine DNA glycosylase AlkC</fullName>
    </submittedName>
</protein>
<sequence>MAELLKYRLDHAAIVQIADTLSQILPHFAHQVFITQAVCGLEPLALKERVIHLIGILAHHLPTDFVKTAAILQQVPNHWPTTQVQGDYGFAAWPLIDYVSHYGLAHPQVALATLKRLTPLFTAEFAIRPFLQHHFELSYAHIQQWVNDPHPHVRRLASEGLRPRLPWGQQVSHLLSEPERIIAVLTHLKDDDSEYVRRSVANNLNDISKMYPDVVVQLCQTWWQDAPEARQRLIKHASRGLVKAGYPAMLAVLGYQQVLACQDICFQLNQHQVTLGQTLNFTLRFTMTRAQPLVIDYVLQLPRANNRLGQKVFKWKTALFGVGEHNLSQDYVFKPLTTRRYYAGEHRFCVMVNGQMVAQQTVYLTI</sequence>
<dbReference type="InterPro" id="IPR016024">
    <property type="entry name" value="ARM-type_fold"/>
</dbReference>
<reference evidence="1 2" key="1">
    <citation type="submission" date="2018-04" db="EMBL/GenBank/DDBJ databases">
        <title>Genomic Encyclopedia of Archaeal and Bacterial Type Strains, Phase II (KMG-II): from individual species to whole genera.</title>
        <authorList>
            <person name="Goeker M."/>
        </authorList>
    </citation>
    <scope>NUCLEOTIDE SEQUENCE [LARGE SCALE GENOMIC DNA]</scope>
    <source>
        <strain evidence="1 2">DSM 5822</strain>
    </source>
</reference>
<dbReference type="Gene3D" id="1.25.40.290">
    <property type="entry name" value="ARM repeat domains"/>
    <property type="match status" value="1"/>
</dbReference>
<gene>
    <name evidence="1" type="ORF">C8N29_10119</name>
</gene>
<dbReference type="OrthoDB" id="9797162at2"/>
<dbReference type="RefSeq" id="WP_107863984.1">
    <property type="nucleotide sequence ID" value="NZ_QAON01000001.1"/>
</dbReference>
<organism evidence="1 2">
    <name type="scientific">Agitococcus lubricus</name>
    <dbReference type="NCBI Taxonomy" id="1077255"/>
    <lineage>
        <taxon>Bacteria</taxon>
        <taxon>Pseudomonadati</taxon>
        <taxon>Pseudomonadota</taxon>
        <taxon>Gammaproteobacteria</taxon>
        <taxon>Moraxellales</taxon>
        <taxon>Moraxellaceae</taxon>
        <taxon>Agitococcus</taxon>
    </lineage>
</organism>
<dbReference type="EMBL" id="QAON01000001">
    <property type="protein sequence ID" value="PTQ90950.1"/>
    <property type="molecule type" value="Genomic_DNA"/>
</dbReference>
<name>A0A2T5J2W6_9GAMM</name>
<accession>A0A2T5J2W6</accession>